<keyword evidence="1" id="KW-0812">Transmembrane</keyword>
<sequence length="237" mass="27976">MYYYLILGFQAFCVYHCYKNRNDRVWYFLIIFLPLIGCVVYLFTQVYSKKGVEKVQEKLTETINPSKKVLDLEKKVQFADTFENRVALGDAYLSSEMYEKAATTYLSVLKGTFENDFYVVEQLISAYYLQEKDQEVIQMASRVKEHKEFRKSNAQFLYGLSLARVGNLDEAFEALEGLNVRYSNYEERVALAMLYEEHGRNDEAKEIYQEIVSESENMQRPGYRTNKKWIEKAKEQL</sequence>
<keyword evidence="3" id="KW-1185">Reference proteome</keyword>
<dbReference type="Pfam" id="PF13174">
    <property type="entry name" value="TPR_6"/>
    <property type="match status" value="1"/>
</dbReference>
<feature type="transmembrane region" description="Helical" evidence="1">
    <location>
        <begin position="25"/>
        <end position="44"/>
    </location>
</feature>
<dbReference type="RefSeq" id="WP_386407878.1">
    <property type="nucleotide sequence ID" value="NZ_JBHTJH010000010.1"/>
</dbReference>
<gene>
    <name evidence="2" type="ORF">ACFQ1M_10330</name>
</gene>
<dbReference type="InterPro" id="IPR014562">
    <property type="entry name" value="UCP030959_TPR_rpt-cont"/>
</dbReference>
<accession>A0ABW3CZ42</accession>
<dbReference type="Proteomes" id="UP001596978">
    <property type="component" value="Unassembled WGS sequence"/>
</dbReference>
<reference evidence="3" key="1">
    <citation type="journal article" date="2019" name="Int. J. Syst. Evol. Microbiol.">
        <title>The Global Catalogue of Microorganisms (GCM) 10K type strain sequencing project: providing services to taxonomists for standard genome sequencing and annotation.</title>
        <authorList>
            <consortium name="The Broad Institute Genomics Platform"/>
            <consortium name="The Broad Institute Genome Sequencing Center for Infectious Disease"/>
            <person name="Wu L."/>
            <person name="Ma J."/>
        </authorList>
    </citation>
    <scope>NUCLEOTIDE SEQUENCE [LARGE SCALE GENOMIC DNA]</scope>
    <source>
        <strain evidence="3">CCUG 62952</strain>
    </source>
</reference>
<comment type="caution">
    <text evidence="2">The sequence shown here is derived from an EMBL/GenBank/DDBJ whole genome shotgun (WGS) entry which is preliminary data.</text>
</comment>
<evidence type="ECO:0000256" key="1">
    <source>
        <dbReference type="SAM" id="Phobius"/>
    </source>
</evidence>
<keyword evidence="1" id="KW-0472">Membrane</keyword>
<dbReference type="Gene3D" id="1.25.40.10">
    <property type="entry name" value="Tetratricopeptide repeat domain"/>
    <property type="match status" value="1"/>
</dbReference>
<dbReference type="InterPro" id="IPR011990">
    <property type="entry name" value="TPR-like_helical_dom_sf"/>
</dbReference>
<evidence type="ECO:0000313" key="3">
    <source>
        <dbReference type="Proteomes" id="UP001596978"/>
    </source>
</evidence>
<evidence type="ECO:0000313" key="2">
    <source>
        <dbReference type="EMBL" id="MFD0862599.1"/>
    </source>
</evidence>
<organism evidence="2 3">
    <name type="scientific">Sungkyunkwania multivorans</name>
    <dbReference type="NCBI Taxonomy" id="1173618"/>
    <lineage>
        <taxon>Bacteria</taxon>
        <taxon>Pseudomonadati</taxon>
        <taxon>Bacteroidota</taxon>
        <taxon>Flavobacteriia</taxon>
        <taxon>Flavobacteriales</taxon>
        <taxon>Flavobacteriaceae</taxon>
        <taxon>Sungkyunkwania</taxon>
    </lineage>
</organism>
<protein>
    <submittedName>
        <fullName evidence="2">Tetratricopeptide repeat protein</fullName>
    </submittedName>
</protein>
<dbReference type="InterPro" id="IPR019734">
    <property type="entry name" value="TPR_rpt"/>
</dbReference>
<keyword evidence="1" id="KW-1133">Transmembrane helix</keyword>
<dbReference type="SUPFAM" id="SSF48452">
    <property type="entry name" value="TPR-like"/>
    <property type="match status" value="1"/>
</dbReference>
<dbReference type="EMBL" id="JBHTJH010000010">
    <property type="protein sequence ID" value="MFD0862599.1"/>
    <property type="molecule type" value="Genomic_DNA"/>
</dbReference>
<proteinExistence type="predicted"/>
<name>A0ABW3CZ42_9FLAO</name>
<dbReference type="PIRSF" id="PIRSF030959">
    <property type="entry name" value="UCP030959"/>
    <property type="match status" value="1"/>
</dbReference>